<keyword evidence="4" id="KW-1185">Reference proteome</keyword>
<dbReference type="NCBIfam" id="TIGR00252">
    <property type="entry name" value="YraN family protein"/>
    <property type="match status" value="1"/>
</dbReference>
<dbReference type="AlphaFoldDB" id="A0A926EV89"/>
<dbReference type="Pfam" id="PF02021">
    <property type="entry name" value="UPF0102"/>
    <property type="match status" value="1"/>
</dbReference>
<dbReference type="InterPro" id="IPR011335">
    <property type="entry name" value="Restrct_endonuc-II-like"/>
</dbReference>
<dbReference type="CDD" id="cd20736">
    <property type="entry name" value="PoNe_Nuclease"/>
    <property type="match status" value="1"/>
</dbReference>
<evidence type="ECO:0000256" key="1">
    <source>
        <dbReference type="ARBA" id="ARBA00006738"/>
    </source>
</evidence>
<dbReference type="HAMAP" id="MF_00048">
    <property type="entry name" value="UPF0102"/>
    <property type="match status" value="1"/>
</dbReference>
<reference evidence="3 4" key="1">
    <citation type="submission" date="2020-08" db="EMBL/GenBank/DDBJ databases">
        <title>Genome public.</title>
        <authorList>
            <person name="Liu C."/>
            <person name="Sun Q."/>
        </authorList>
    </citation>
    <scope>NUCLEOTIDE SEQUENCE [LARGE SCALE GENOMIC DNA]</scope>
    <source>
        <strain evidence="3 4">NSJ-26</strain>
    </source>
</reference>
<dbReference type="Gene3D" id="3.40.1350.10">
    <property type="match status" value="1"/>
</dbReference>
<accession>A0A926EV89</accession>
<evidence type="ECO:0000313" key="3">
    <source>
        <dbReference type="EMBL" id="MBC8590493.1"/>
    </source>
</evidence>
<proteinExistence type="inferred from homology"/>
<gene>
    <name evidence="3" type="ORF">H8689_05040</name>
</gene>
<dbReference type="NCBIfam" id="NF009150">
    <property type="entry name" value="PRK12497.1-3"/>
    <property type="match status" value="1"/>
</dbReference>
<dbReference type="EMBL" id="JACRTK010000002">
    <property type="protein sequence ID" value="MBC8590493.1"/>
    <property type="molecule type" value="Genomic_DNA"/>
</dbReference>
<organism evidence="3 4">
    <name type="scientific">Wansuia hejianensis</name>
    <dbReference type="NCBI Taxonomy" id="2763667"/>
    <lineage>
        <taxon>Bacteria</taxon>
        <taxon>Bacillati</taxon>
        <taxon>Bacillota</taxon>
        <taxon>Clostridia</taxon>
        <taxon>Lachnospirales</taxon>
        <taxon>Lachnospiraceae</taxon>
        <taxon>Wansuia</taxon>
    </lineage>
</organism>
<dbReference type="PANTHER" id="PTHR34039">
    <property type="entry name" value="UPF0102 PROTEIN YRAN"/>
    <property type="match status" value="1"/>
</dbReference>
<sequence>MRTNIEKGKYGENVAKKYLLNKGYKILETNYRNKIGEIDIISLDKGVLVFIEVKTRTSTSFGYAFEAVNYKKQRKIYNTSTIYVKQKRLSNIQLRYDIIEVYLTNKVNINHIENAFCL</sequence>
<dbReference type="Proteomes" id="UP000601522">
    <property type="component" value="Unassembled WGS sequence"/>
</dbReference>
<dbReference type="InterPro" id="IPR003509">
    <property type="entry name" value="UPF0102_YraN-like"/>
</dbReference>
<dbReference type="RefSeq" id="WP_249323334.1">
    <property type="nucleotide sequence ID" value="NZ_JACRTK010000002.1"/>
</dbReference>
<protein>
    <recommendedName>
        <fullName evidence="2">UPF0102 protein H8689_05040</fullName>
    </recommendedName>
</protein>
<comment type="similarity">
    <text evidence="1 2">Belongs to the UPF0102 family.</text>
</comment>
<dbReference type="PANTHER" id="PTHR34039:SF1">
    <property type="entry name" value="UPF0102 PROTEIN YRAN"/>
    <property type="match status" value="1"/>
</dbReference>
<dbReference type="InterPro" id="IPR011856">
    <property type="entry name" value="tRNA_endonuc-like_dom_sf"/>
</dbReference>
<dbReference type="GO" id="GO:0003676">
    <property type="term" value="F:nucleic acid binding"/>
    <property type="evidence" value="ECO:0007669"/>
    <property type="project" value="InterPro"/>
</dbReference>
<dbReference type="SUPFAM" id="SSF52980">
    <property type="entry name" value="Restriction endonuclease-like"/>
    <property type="match status" value="1"/>
</dbReference>
<evidence type="ECO:0000256" key="2">
    <source>
        <dbReference type="HAMAP-Rule" id="MF_00048"/>
    </source>
</evidence>
<comment type="caution">
    <text evidence="3">The sequence shown here is derived from an EMBL/GenBank/DDBJ whole genome shotgun (WGS) entry which is preliminary data.</text>
</comment>
<name>A0A926EV89_9FIRM</name>
<evidence type="ECO:0000313" key="4">
    <source>
        <dbReference type="Proteomes" id="UP000601522"/>
    </source>
</evidence>